<evidence type="ECO:0000256" key="6">
    <source>
        <dbReference type="SAM" id="MobiDB-lite"/>
    </source>
</evidence>
<sequence length="1068" mass="118953">MSKNLTLANSDGSLPAPPSSVTISGGAEVAVGDFVYMTPEYPEEPYYIGRVMEFAYVSRVRQPKPLVSTLVQSKDERIPSSVQLRVRLGWFQRPRDLPLTRVRAKDTRLLVATMYSDLNPVSAIKGKCFVRHTSEIANQDVWKEQPHHYYYSQLFDRYSTRLYDIIPVSQIRNAPQEVLQKLHDTYQFIFAENQKITDLINMRRACIVCAKWCSISESLKCSVCEKHYHMQCLDPTDNAQAQQGARRLRESADVSTDEAPSDTNEKRTTRQQASNDDHVIALRSAHAQTQANASDNESRSTQTEPGTPVPRPRNLGLWPFRYFGINTNIDDVLHDDERIYPRAVSRIGPKYQAIIPEMALTQKRTDYMAKRGLTEMSSLRESLHGSGRHGGHRGKDMGKGHTKNAEQLDRVWDEIEIRRGNHDEQLFFRQPPYLPDDELDMYIKSIVPFLRRHFEPITDFTILDCQDAALHGLSIHNYDVEEALILIPESPESYIRPRAPGDIWTAETLSRFDDSLREYGSNLQSIHNGMRDTTRRAITLHYYLVRHSSRGKHLLEAYDNRSHAGLRRPNLGQGESAGNVHHEVSSDAGVSSVDVPASTPQSSGMVTRDHSVSRDTDSSATQTRCLNCHRERASRWFPAPFELIGYNTRSSKASGMRRLVCGDCRDYWNYYATMPDQDTINARKHIVQHQTGNGHSNSSASQHPHQLSRAARAEERSRAKARAQPAAVVARPRNSDLWPLVACALCTAPTDSSQPAMACQDCGMCVHMGCAGYHGAQTKLAARRWRCAVCTNLNNPAISINYTCILCRKEVDVSDGPKPMMWRTSGNNWVHSICALAVPETTLFMVNGSIVVNAIPTIPEKAWHKPCGVCPQPDGAIFIDEESDEQKPVLVARARGRTILARDVLKDISEFVAGGGKIDIALQCVTHADIGSDRDIDLRATDPLGRSVLSGVVSTKLVSTPHARGAMLHSSLIKSRNAKMPAVSKSSSAASSRSSSKRDATGKTVKVSVEWQKNLDPVCAHCASSVSPIWWPLTTGGSTRRSHSSVSVLCHRCHSSHASQPNASNVAS</sequence>
<feature type="domain" description="ELM2" evidence="9">
    <location>
        <begin position="343"/>
        <end position="491"/>
    </location>
</feature>
<evidence type="ECO:0000313" key="10">
    <source>
        <dbReference type="EMBL" id="ORX70530.1"/>
    </source>
</evidence>
<dbReference type="SMART" id="SM00439">
    <property type="entry name" value="BAH"/>
    <property type="match status" value="1"/>
</dbReference>
<feature type="compositionally biased region" description="Low complexity" evidence="6">
    <location>
        <begin position="984"/>
        <end position="994"/>
    </location>
</feature>
<dbReference type="InterPro" id="IPR000949">
    <property type="entry name" value="ELM2_dom"/>
</dbReference>
<evidence type="ECO:0000256" key="1">
    <source>
        <dbReference type="ARBA" id="ARBA00022723"/>
    </source>
</evidence>
<evidence type="ECO:0000256" key="3">
    <source>
        <dbReference type="ARBA" id="ARBA00022833"/>
    </source>
</evidence>
<accession>A0A1Y1WAF0</accession>
<proteinExistence type="predicted"/>
<comment type="caution">
    <text evidence="10">The sequence shown here is derived from an EMBL/GenBank/DDBJ whole genome shotgun (WGS) entry which is preliminary data.</text>
</comment>
<dbReference type="InterPro" id="IPR029617">
    <property type="entry name" value="Snt2"/>
</dbReference>
<dbReference type="Gene3D" id="3.30.40.10">
    <property type="entry name" value="Zinc/RING finger domain, C3HC4 (zinc finger)"/>
    <property type="match status" value="2"/>
</dbReference>
<dbReference type="PROSITE" id="PS50016">
    <property type="entry name" value="ZF_PHD_2"/>
    <property type="match status" value="1"/>
</dbReference>
<dbReference type="SUPFAM" id="SSF57903">
    <property type="entry name" value="FYVE/PHD zinc finger"/>
    <property type="match status" value="2"/>
</dbReference>
<feature type="region of interest" description="Disordered" evidence="6">
    <location>
        <begin position="566"/>
        <end position="622"/>
    </location>
</feature>
<feature type="compositionally biased region" description="Basic and acidic residues" evidence="6">
    <location>
        <begin position="607"/>
        <end position="617"/>
    </location>
</feature>
<dbReference type="AlphaFoldDB" id="A0A1Y1WAF0"/>
<organism evidence="10 11">
    <name type="scientific">Linderina pennispora</name>
    <dbReference type="NCBI Taxonomy" id="61395"/>
    <lineage>
        <taxon>Eukaryota</taxon>
        <taxon>Fungi</taxon>
        <taxon>Fungi incertae sedis</taxon>
        <taxon>Zoopagomycota</taxon>
        <taxon>Kickxellomycotina</taxon>
        <taxon>Kickxellomycetes</taxon>
        <taxon>Kickxellales</taxon>
        <taxon>Kickxellaceae</taxon>
        <taxon>Linderina</taxon>
    </lineage>
</organism>
<dbReference type="SMART" id="SM00249">
    <property type="entry name" value="PHD"/>
    <property type="match status" value="2"/>
</dbReference>
<dbReference type="STRING" id="61395.A0A1Y1WAF0"/>
<evidence type="ECO:0000313" key="11">
    <source>
        <dbReference type="Proteomes" id="UP000193922"/>
    </source>
</evidence>
<evidence type="ECO:0000259" key="8">
    <source>
        <dbReference type="PROSITE" id="PS51038"/>
    </source>
</evidence>
<dbReference type="PANTHER" id="PTHR47672">
    <property type="entry name" value="E3 UBIQUITIN-PROTEIN LIGASE SNT2"/>
    <property type="match status" value="1"/>
</dbReference>
<keyword evidence="1" id="KW-0479">Metal-binding</keyword>
<dbReference type="InterPro" id="IPR019787">
    <property type="entry name" value="Znf_PHD-finger"/>
</dbReference>
<dbReference type="InterPro" id="IPR001965">
    <property type="entry name" value="Znf_PHD"/>
</dbReference>
<keyword evidence="2 5" id="KW-0863">Zinc-finger</keyword>
<keyword evidence="3" id="KW-0862">Zinc</keyword>
<name>A0A1Y1WAF0_9FUNG</name>
<dbReference type="GeneID" id="63806918"/>
<dbReference type="InterPro" id="IPR013083">
    <property type="entry name" value="Znf_RING/FYVE/PHD"/>
</dbReference>
<dbReference type="OrthoDB" id="336088at2759"/>
<dbReference type="PANTHER" id="PTHR47672:SF1">
    <property type="entry name" value="E3 UBIQUITIN-PROTEIN LIGASE SNT2"/>
    <property type="match status" value="1"/>
</dbReference>
<feature type="compositionally biased region" description="Polar residues" evidence="6">
    <location>
        <begin position="688"/>
        <end position="705"/>
    </location>
</feature>
<dbReference type="GO" id="GO:0048189">
    <property type="term" value="C:Lid2 complex"/>
    <property type="evidence" value="ECO:0007669"/>
    <property type="project" value="TreeGrafter"/>
</dbReference>
<feature type="region of interest" description="Disordered" evidence="6">
    <location>
        <begin position="687"/>
        <end position="728"/>
    </location>
</feature>
<evidence type="ECO:0000259" key="7">
    <source>
        <dbReference type="PROSITE" id="PS50016"/>
    </source>
</evidence>
<feature type="domain" description="BAH" evidence="8">
    <location>
        <begin position="27"/>
        <end position="166"/>
    </location>
</feature>
<dbReference type="InterPro" id="IPR043151">
    <property type="entry name" value="BAH_sf"/>
</dbReference>
<feature type="region of interest" description="Disordered" evidence="6">
    <location>
        <begin position="382"/>
        <end position="405"/>
    </location>
</feature>
<dbReference type="CDD" id="cd15489">
    <property type="entry name" value="PHD_SF"/>
    <property type="match status" value="1"/>
</dbReference>
<keyword evidence="11" id="KW-1185">Reference proteome</keyword>
<keyword evidence="4" id="KW-0539">Nucleus</keyword>
<gene>
    <name evidence="10" type="ORF">DL89DRAFT_292188</name>
</gene>
<reference evidence="10 11" key="1">
    <citation type="submission" date="2016-07" db="EMBL/GenBank/DDBJ databases">
        <title>Pervasive Adenine N6-methylation of Active Genes in Fungi.</title>
        <authorList>
            <consortium name="DOE Joint Genome Institute"/>
            <person name="Mondo S.J."/>
            <person name="Dannebaum R.O."/>
            <person name="Kuo R.C."/>
            <person name="Labutti K."/>
            <person name="Haridas S."/>
            <person name="Kuo A."/>
            <person name="Salamov A."/>
            <person name="Ahrendt S.R."/>
            <person name="Lipzen A."/>
            <person name="Sullivan W."/>
            <person name="Andreopoulos W.B."/>
            <person name="Clum A."/>
            <person name="Lindquist E."/>
            <person name="Daum C."/>
            <person name="Ramamoorthy G.K."/>
            <person name="Gryganskyi A."/>
            <person name="Culley D."/>
            <person name="Magnuson J.K."/>
            <person name="James T.Y."/>
            <person name="O'Malley M.A."/>
            <person name="Stajich J.E."/>
            <person name="Spatafora J.W."/>
            <person name="Visel A."/>
            <person name="Grigoriev I.V."/>
        </authorList>
    </citation>
    <scope>NUCLEOTIDE SEQUENCE [LARGE SCALE GENOMIC DNA]</scope>
    <source>
        <strain evidence="10 11">ATCC 12442</strain>
    </source>
</reference>
<dbReference type="InterPro" id="IPR001025">
    <property type="entry name" value="BAH_dom"/>
</dbReference>
<evidence type="ECO:0000259" key="9">
    <source>
        <dbReference type="PROSITE" id="PS51156"/>
    </source>
</evidence>
<feature type="compositionally biased region" description="Polar residues" evidence="6">
    <location>
        <begin position="286"/>
        <end position="305"/>
    </location>
</feature>
<feature type="region of interest" description="Disordered" evidence="6">
    <location>
        <begin position="243"/>
        <end position="313"/>
    </location>
</feature>
<feature type="compositionally biased region" description="Basic and acidic residues" evidence="6">
    <location>
        <begin position="393"/>
        <end position="405"/>
    </location>
</feature>
<dbReference type="Gene3D" id="2.30.30.490">
    <property type="match status" value="1"/>
</dbReference>
<protein>
    <submittedName>
        <fullName evidence="10">BAH-domain-containing protein</fullName>
    </submittedName>
</protein>
<dbReference type="Proteomes" id="UP000193922">
    <property type="component" value="Unassembled WGS sequence"/>
</dbReference>
<dbReference type="EMBL" id="MCFD01000005">
    <property type="protein sequence ID" value="ORX70530.1"/>
    <property type="molecule type" value="Genomic_DNA"/>
</dbReference>
<feature type="region of interest" description="Disordered" evidence="6">
    <location>
        <begin position="977"/>
        <end position="1005"/>
    </location>
</feature>
<evidence type="ECO:0000256" key="4">
    <source>
        <dbReference type="ARBA" id="ARBA00023242"/>
    </source>
</evidence>
<evidence type="ECO:0000256" key="5">
    <source>
        <dbReference type="PROSITE-ProRule" id="PRU00146"/>
    </source>
</evidence>
<feature type="domain" description="PHD-type" evidence="7">
    <location>
        <begin position="740"/>
        <end position="793"/>
    </location>
</feature>
<dbReference type="GO" id="GO:0008270">
    <property type="term" value="F:zinc ion binding"/>
    <property type="evidence" value="ECO:0007669"/>
    <property type="project" value="UniProtKB-KW"/>
</dbReference>
<dbReference type="RefSeq" id="XP_040744109.1">
    <property type="nucleotide sequence ID" value="XM_040890270.1"/>
</dbReference>
<dbReference type="GO" id="GO:0036205">
    <property type="term" value="P:histone catabolic process"/>
    <property type="evidence" value="ECO:0007669"/>
    <property type="project" value="TreeGrafter"/>
</dbReference>
<dbReference type="Pfam" id="PF01426">
    <property type="entry name" value="BAH"/>
    <property type="match status" value="1"/>
</dbReference>
<dbReference type="GO" id="GO:0004842">
    <property type="term" value="F:ubiquitin-protein transferase activity"/>
    <property type="evidence" value="ECO:0007669"/>
    <property type="project" value="TreeGrafter"/>
</dbReference>
<dbReference type="PROSITE" id="PS51156">
    <property type="entry name" value="ELM2"/>
    <property type="match status" value="1"/>
</dbReference>
<evidence type="ECO:0000256" key="2">
    <source>
        <dbReference type="ARBA" id="ARBA00022771"/>
    </source>
</evidence>
<dbReference type="GO" id="GO:0003682">
    <property type="term" value="F:chromatin binding"/>
    <property type="evidence" value="ECO:0007669"/>
    <property type="project" value="InterPro"/>
</dbReference>
<feature type="compositionally biased region" description="Low complexity" evidence="6">
    <location>
        <begin position="586"/>
        <end position="598"/>
    </location>
</feature>
<dbReference type="InterPro" id="IPR011011">
    <property type="entry name" value="Znf_FYVE_PHD"/>
</dbReference>
<dbReference type="PROSITE" id="PS51038">
    <property type="entry name" value="BAH"/>
    <property type="match status" value="1"/>
</dbReference>